<reference evidence="2 3" key="1">
    <citation type="submission" date="2020-02" db="EMBL/GenBank/DDBJ databases">
        <authorList>
            <person name="Ma Q."/>
            <person name="Huang Y."/>
            <person name="Song X."/>
            <person name="Pei D."/>
        </authorList>
    </citation>
    <scope>NUCLEOTIDE SEQUENCE [LARGE SCALE GENOMIC DNA]</scope>
    <source>
        <strain evidence="2">Sxm20200214</strain>
        <tissue evidence="2">Leaf</tissue>
    </source>
</reference>
<feature type="compositionally biased region" description="Basic residues" evidence="1">
    <location>
        <begin position="88"/>
        <end position="103"/>
    </location>
</feature>
<protein>
    <submittedName>
        <fullName evidence="2">Uncharacterized protein</fullName>
    </submittedName>
</protein>
<dbReference type="EMBL" id="JAAMPC010000002">
    <property type="protein sequence ID" value="KAG2327540.1"/>
    <property type="molecule type" value="Genomic_DNA"/>
</dbReference>
<feature type="region of interest" description="Disordered" evidence="1">
    <location>
        <begin position="80"/>
        <end position="106"/>
    </location>
</feature>
<organism evidence="2 3">
    <name type="scientific">Brassica carinata</name>
    <name type="common">Ethiopian mustard</name>
    <name type="synonym">Abyssinian cabbage</name>
    <dbReference type="NCBI Taxonomy" id="52824"/>
    <lineage>
        <taxon>Eukaryota</taxon>
        <taxon>Viridiplantae</taxon>
        <taxon>Streptophyta</taxon>
        <taxon>Embryophyta</taxon>
        <taxon>Tracheophyta</taxon>
        <taxon>Spermatophyta</taxon>
        <taxon>Magnoliopsida</taxon>
        <taxon>eudicotyledons</taxon>
        <taxon>Gunneridae</taxon>
        <taxon>Pentapetalae</taxon>
        <taxon>rosids</taxon>
        <taxon>malvids</taxon>
        <taxon>Brassicales</taxon>
        <taxon>Brassicaceae</taxon>
        <taxon>Brassiceae</taxon>
        <taxon>Brassica</taxon>
    </lineage>
</organism>
<sequence length="156" mass="17653">MISMAQLKGVWVEAAEENHEDFNEGIIQVQAKKKASAKSLCNSIKIGKILTHRENNDGRQLIYEKLPKDIASLDHVLASGTSRDSCAPKKHPMRTQIKRRRSNTQHPFIKESNTSRTAKNEGRSGTLAVSQDKERIYGAKDMVKIYDDPCYNIQKK</sequence>
<dbReference type="Proteomes" id="UP000886595">
    <property type="component" value="Unassembled WGS sequence"/>
</dbReference>
<evidence type="ECO:0000256" key="1">
    <source>
        <dbReference type="SAM" id="MobiDB-lite"/>
    </source>
</evidence>
<evidence type="ECO:0000313" key="3">
    <source>
        <dbReference type="Proteomes" id="UP000886595"/>
    </source>
</evidence>
<gene>
    <name evidence="2" type="ORF">Bca52824_010268</name>
</gene>
<keyword evidence="3" id="KW-1185">Reference proteome</keyword>
<proteinExistence type="predicted"/>
<accession>A0A8X7WEQ8</accession>
<dbReference type="AlphaFoldDB" id="A0A8X7WEQ8"/>
<evidence type="ECO:0000313" key="2">
    <source>
        <dbReference type="EMBL" id="KAG2327540.1"/>
    </source>
</evidence>
<comment type="caution">
    <text evidence="2">The sequence shown here is derived from an EMBL/GenBank/DDBJ whole genome shotgun (WGS) entry which is preliminary data.</text>
</comment>
<name>A0A8X7WEQ8_BRACI</name>